<gene>
    <name evidence="1" type="ORF">IPJ38_13695</name>
</gene>
<protein>
    <submittedName>
        <fullName evidence="1">Uncharacterized protein</fullName>
    </submittedName>
</protein>
<name>A0A935KC58_9RHOO</name>
<dbReference type="AlphaFoldDB" id="A0A935KC58"/>
<reference evidence="1 2" key="1">
    <citation type="submission" date="2020-10" db="EMBL/GenBank/DDBJ databases">
        <title>Connecting structure to function with the recovery of over 1000 high-quality activated sludge metagenome-assembled genomes encoding full-length rRNA genes using long-read sequencing.</title>
        <authorList>
            <person name="Singleton C.M."/>
            <person name="Petriglieri F."/>
            <person name="Kristensen J.M."/>
            <person name="Kirkegaard R.H."/>
            <person name="Michaelsen T.Y."/>
            <person name="Andersen M.H."/>
            <person name="Karst S.M."/>
            <person name="Dueholm M.S."/>
            <person name="Nielsen P.H."/>
            <person name="Albertsen M."/>
        </authorList>
    </citation>
    <scope>NUCLEOTIDE SEQUENCE [LARGE SCALE GENOMIC DNA]</scope>
    <source>
        <strain evidence="1">EsbW_18-Q3-R4-48_BATAC.463</strain>
    </source>
</reference>
<organism evidence="1 2">
    <name type="scientific">Candidatus Dechloromonas phosphorivorans</name>
    <dbReference type="NCBI Taxonomy" id="2899244"/>
    <lineage>
        <taxon>Bacteria</taxon>
        <taxon>Pseudomonadati</taxon>
        <taxon>Pseudomonadota</taxon>
        <taxon>Betaproteobacteria</taxon>
        <taxon>Rhodocyclales</taxon>
        <taxon>Azonexaceae</taxon>
        <taxon>Dechloromonas</taxon>
    </lineage>
</organism>
<comment type="caution">
    <text evidence="1">The sequence shown here is derived from an EMBL/GenBank/DDBJ whole genome shotgun (WGS) entry which is preliminary data.</text>
</comment>
<proteinExistence type="predicted"/>
<sequence length="233" mass="26500">MKKRGTVASQKSMKISDGAVTVTLRLYEPQFLLLKGSLHLVKANSYLAKEISFSKEGLVITGEKEPYTYVYQPDFFWSHFVQDFLVEDFNLKGQAAASLFKKYDQWAKNKSAEIALANLESGKVTFAELEYLAPYLKDHPGIQRKATYSAFSDTMPTRKGRRKKDQPPDAQLLIQWVGYYRADNSTTIEAAVGKALIYHPELVPPHWKEPEDALAKAYKRSIQNPRSFQLDIA</sequence>
<evidence type="ECO:0000313" key="1">
    <source>
        <dbReference type="EMBL" id="MBK7416006.1"/>
    </source>
</evidence>
<dbReference type="Proteomes" id="UP000739411">
    <property type="component" value="Unassembled WGS sequence"/>
</dbReference>
<evidence type="ECO:0000313" key="2">
    <source>
        <dbReference type="Proteomes" id="UP000739411"/>
    </source>
</evidence>
<accession>A0A935KC58</accession>
<dbReference type="EMBL" id="JADJMS010000029">
    <property type="protein sequence ID" value="MBK7416006.1"/>
    <property type="molecule type" value="Genomic_DNA"/>
</dbReference>